<protein>
    <recommendedName>
        <fullName evidence="1">Phosphonoacetaldehyde hydrolase</fullName>
        <shortName evidence="1">Phosphonatase</shortName>
        <ecNumber evidence="1">3.11.1.1</ecNumber>
    </recommendedName>
    <alternativeName>
        <fullName evidence="1">Phosphonoacetaldehyde phosphonohydrolase</fullName>
    </alternativeName>
</protein>
<dbReference type="InterPro" id="IPR023198">
    <property type="entry name" value="PGP-like_dom2"/>
</dbReference>
<dbReference type="InterPro" id="IPR036412">
    <property type="entry name" value="HAD-like_sf"/>
</dbReference>
<accession>A0A1Y4L9V2</accession>
<name>A0A1Y4L9V2_9FIRM</name>
<dbReference type="GO" id="GO:0006281">
    <property type="term" value="P:DNA repair"/>
    <property type="evidence" value="ECO:0007669"/>
    <property type="project" value="TreeGrafter"/>
</dbReference>
<comment type="catalytic activity">
    <reaction evidence="1">
        <text>phosphonoacetaldehyde + H2O = acetaldehyde + phosphate + H(+)</text>
        <dbReference type="Rhea" id="RHEA:18905"/>
        <dbReference type="ChEBI" id="CHEBI:15343"/>
        <dbReference type="ChEBI" id="CHEBI:15377"/>
        <dbReference type="ChEBI" id="CHEBI:15378"/>
        <dbReference type="ChEBI" id="CHEBI:43474"/>
        <dbReference type="ChEBI" id="CHEBI:58383"/>
        <dbReference type="EC" id="3.11.1.1"/>
    </reaction>
</comment>
<dbReference type="GO" id="GO:0000287">
    <property type="term" value="F:magnesium ion binding"/>
    <property type="evidence" value="ECO:0007669"/>
    <property type="project" value="UniProtKB-UniRule"/>
</dbReference>
<sequence>MDMGKTIQMVVFDWAGTTVDYGSSAPAEVFNRVFRAGGMCFSKEEINRPMGMEKKAHIREMLSSKTGTEQWEKIHGRAWTDADVEHLYQTFEGELFQVVTAYSTPIPGVVETVMTLREQGIKIGSTTGYTSQMMEQVIPRAAELGYQADCVVTPDVTGASRPTPFMLFECMRRLNVYPPQAVVKVGDTVVDILEGKNAGTWTVGILTGSNLLGLTQQEYEDMAADELERRKQQAAERYREAGADFVIDSICELPAVIAEINHRMEEAQA</sequence>
<dbReference type="SUPFAM" id="SSF56784">
    <property type="entry name" value="HAD-like"/>
    <property type="match status" value="1"/>
</dbReference>
<comment type="cofactor">
    <cofactor evidence="1">
        <name>Mg(2+)</name>
        <dbReference type="ChEBI" id="CHEBI:18420"/>
    </cofactor>
    <text evidence="1">Binds 1 Mg(2+) ion per subunit.</text>
</comment>
<dbReference type="PANTHER" id="PTHR43434">
    <property type="entry name" value="PHOSPHOGLYCOLATE PHOSPHATASE"/>
    <property type="match status" value="1"/>
</dbReference>
<proteinExistence type="inferred from homology"/>
<reference evidence="3" key="1">
    <citation type="submission" date="2017-04" db="EMBL/GenBank/DDBJ databases">
        <title>Function of individual gut microbiota members based on whole genome sequencing of pure cultures obtained from chicken caecum.</title>
        <authorList>
            <person name="Medvecky M."/>
            <person name="Cejkova D."/>
            <person name="Polansky O."/>
            <person name="Karasova D."/>
            <person name="Kubasova T."/>
            <person name="Cizek A."/>
            <person name="Rychlik I."/>
        </authorList>
    </citation>
    <scope>NUCLEOTIDE SEQUENCE [LARGE SCALE GENOMIC DNA]</scope>
    <source>
        <strain evidence="3">An180</strain>
    </source>
</reference>
<evidence type="ECO:0000313" key="3">
    <source>
        <dbReference type="Proteomes" id="UP000195897"/>
    </source>
</evidence>
<dbReference type="AlphaFoldDB" id="A0A1Y4L9V2"/>
<dbReference type="Proteomes" id="UP000195897">
    <property type="component" value="Unassembled WGS sequence"/>
</dbReference>
<feature type="binding site" evidence="1">
    <location>
        <position position="15"/>
    </location>
    <ligand>
        <name>Mg(2+)</name>
        <dbReference type="ChEBI" id="CHEBI:18420"/>
    </ligand>
</feature>
<dbReference type="InterPro" id="IPR050155">
    <property type="entry name" value="HAD-like_hydrolase_sf"/>
</dbReference>
<dbReference type="InterPro" id="IPR023214">
    <property type="entry name" value="HAD_sf"/>
</dbReference>
<comment type="subunit">
    <text evidence="1">Homodimer.</text>
</comment>
<dbReference type="EMBL" id="NFKK01000011">
    <property type="protein sequence ID" value="OUP52269.1"/>
    <property type="molecule type" value="Genomic_DNA"/>
</dbReference>
<dbReference type="Gene3D" id="3.40.50.1000">
    <property type="entry name" value="HAD superfamily/HAD-like"/>
    <property type="match status" value="1"/>
</dbReference>
<dbReference type="PANTHER" id="PTHR43434:SF19">
    <property type="entry name" value="PHOSPHONOACETALDEHYDE HYDROLASE"/>
    <property type="match status" value="1"/>
</dbReference>
<feature type="active site" description="Nucleophile" evidence="1">
    <location>
        <position position="13"/>
    </location>
</feature>
<keyword evidence="1 2" id="KW-0378">Hydrolase</keyword>
<dbReference type="GO" id="GO:0008967">
    <property type="term" value="F:phosphoglycolate phosphatase activity"/>
    <property type="evidence" value="ECO:0007669"/>
    <property type="project" value="TreeGrafter"/>
</dbReference>
<dbReference type="SFLD" id="SFLDS00003">
    <property type="entry name" value="Haloacid_Dehalogenase"/>
    <property type="match status" value="1"/>
</dbReference>
<evidence type="ECO:0000313" key="2">
    <source>
        <dbReference type="EMBL" id="OUP52269.1"/>
    </source>
</evidence>
<comment type="caution">
    <text evidence="2">The sequence shown here is derived from an EMBL/GenBank/DDBJ whole genome shotgun (WGS) entry which is preliminary data.</text>
</comment>
<comment type="function">
    <text evidence="1">Involved in phosphonate degradation.</text>
</comment>
<comment type="similarity">
    <text evidence="1">Belongs to the HAD-like hydrolase superfamily. PhnX family.</text>
</comment>
<dbReference type="SFLD" id="SFLDG01135">
    <property type="entry name" value="C1.5.6:_HAD__Beta-PGM__Phospha"/>
    <property type="match status" value="1"/>
</dbReference>
<dbReference type="GO" id="GO:0019700">
    <property type="term" value="P:organic phosphonate catabolic process"/>
    <property type="evidence" value="ECO:0007669"/>
    <property type="project" value="InterPro"/>
</dbReference>
<evidence type="ECO:0000256" key="1">
    <source>
        <dbReference type="HAMAP-Rule" id="MF_01375"/>
    </source>
</evidence>
<dbReference type="Gene3D" id="1.10.150.240">
    <property type="entry name" value="Putative phosphatase, domain 2"/>
    <property type="match status" value="1"/>
</dbReference>
<dbReference type="Pfam" id="PF00702">
    <property type="entry name" value="Hydrolase"/>
    <property type="match status" value="1"/>
</dbReference>
<feature type="binding site" evidence="1">
    <location>
        <position position="13"/>
    </location>
    <ligand>
        <name>Mg(2+)</name>
        <dbReference type="ChEBI" id="CHEBI:18420"/>
    </ligand>
</feature>
<dbReference type="GO" id="GO:0005829">
    <property type="term" value="C:cytosol"/>
    <property type="evidence" value="ECO:0007669"/>
    <property type="project" value="TreeGrafter"/>
</dbReference>
<dbReference type="HAMAP" id="MF_01375">
    <property type="entry name" value="PhnX"/>
    <property type="match status" value="1"/>
</dbReference>
<dbReference type="GO" id="GO:0050194">
    <property type="term" value="F:phosphonoacetaldehyde hydrolase activity"/>
    <property type="evidence" value="ECO:0007669"/>
    <property type="project" value="UniProtKB-UniRule"/>
</dbReference>
<keyword evidence="1" id="KW-0460">Magnesium</keyword>
<organism evidence="2 3">
    <name type="scientific">Butyricicoccus pullicaecorum</name>
    <dbReference type="NCBI Taxonomy" id="501571"/>
    <lineage>
        <taxon>Bacteria</taxon>
        <taxon>Bacillati</taxon>
        <taxon>Bacillota</taxon>
        <taxon>Clostridia</taxon>
        <taxon>Eubacteriales</taxon>
        <taxon>Butyricicoccaceae</taxon>
        <taxon>Butyricicoccus</taxon>
    </lineage>
</organism>
<feature type="binding site" evidence="1">
    <location>
        <position position="187"/>
    </location>
    <ligand>
        <name>Mg(2+)</name>
        <dbReference type="ChEBI" id="CHEBI:18420"/>
    </ligand>
</feature>
<dbReference type="InterPro" id="IPR006323">
    <property type="entry name" value="Phosphonoacetald_hydro"/>
</dbReference>
<keyword evidence="1" id="KW-0479">Metal-binding</keyword>
<dbReference type="NCBIfam" id="TIGR01422">
    <property type="entry name" value="phosphonatase"/>
    <property type="match status" value="1"/>
</dbReference>
<dbReference type="EC" id="3.11.1.1" evidence="1"/>
<dbReference type="SFLD" id="SFLDG01129">
    <property type="entry name" value="C1.5:_HAD__Beta-PGM__Phosphata"/>
    <property type="match status" value="1"/>
</dbReference>
<feature type="active site" description="Schiff-base intermediate with substrate" evidence="1">
    <location>
        <position position="54"/>
    </location>
</feature>
<keyword evidence="1" id="KW-0704">Schiff base</keyword>
<gene>
    <name evidence="1" type="primary">phnX</name>
    <name evidence="2" type="ORF">B5F17_09515</name>
</gene>